<keyword evidence="1" id="KW-0732">Signal</keyword>
<feature type="signal peptide" evidence="1">
    <location>
        <begin position="1"/>
        <end position="18"/>
    </location>
</feature>
<keyword evidence="3" id="KW-1185">Reference proteome</keyword>
<dbReference type="AlphaFoldDB" id="U4LDM1"/>
<evidence type="ECO:0000313" key="3">
    <source>
        <dbReference type="Proteomes" id="UP000018144"/>
    </source>
</evidence>
<evidence type="ECO:0000256" key="1">
    <source>
        <dbReference type="SAM" id="SignalP"/>
    </source>
</evidence>
<sequence length="84" mass="9519">MKFVVVFITSFFITATISLVIPELKDAEDPKVEFSDKVFSATSSRTSPQNCYYTTCGNIWCFKQGYTQRGGMSSCYNIRCCQDL</sequence>
<proteinExistence type="predicted"/>
<dbReference type="EMBL" id="HF935723">
    <property type="protein sequence ID" value="CCX12665.1"/>
    <property type="molecule type" value="Genomic_DNA"/>
</dbReference>
<feature type="chain" id="PRO_5004651894" evidence="1">
    <location>
        <begin position="19"/>
        <end position="84"/>
    </location>
</feature>
<organism evidence="2 3">
    <name type="scientific">Pyronema omphalodes (strain CBS 100304)</name>
    <name type="common">Pyronema confluens</name>
    <dbReference type="NCBI Taxonomy" id="1076935"/>
    <lineage>
        <taxon>Eukaryota</taxon>
        <taxon>Fungi</taxon>
        <taxon>Dikarya</taxon>
        <taxon>Ascomycota</taxon>
        <taxon>Pezizomycotina</taxon>
        <taxon>Pezizomycetes</taxon>
        <taxon>Pezizales</taxon>
        <taxon>Pyronemataceae</taxon>
        <taxon>Pyronema</taxon>
    </lineage>
</organism>
<gene>
    <name evidence="2" type="ORF">PCON_12259</name>
</gene>
<protein>
    <submittedName>
        <fullName evidence="2">Uncharacterized protein</fullName>
    </submittedName>
</protein>
<accession>U4LDM1</accession>
<reference evidence="2 3" key="1">
    <citation type="journal article" date="2013" name="PLoS Genet.">
        <title>The genome and development-dependent transcriptomes of Pyronema confluens: a window into fungal evolution.</title>
        <authorList>
            <person name="Traeger S."/>
            <person name="Altegoer F."/>
            <person name="Freitag M."/>
            <person name="Gabaldon T."/>
            <person name="Kempken F."/>
            <person name="Kumar A."/>
            <person name="Marcet-Houben M."/>
            <person name="Poggeler S."/>
            <person name="Stajich J.E."/>
            <person name="Nowrousian M."/>
        </authorList>
    </citation>
    <scope>NUCLEOTIDE SEQUENCE [LARGE SCALE GENOMIC DNA]</scope>
    <source>
        <strain evidence="3">CBS 100304</strain>
        <tissue evidence="2">Vegetative mycelium</tissue>
    </source>
</reference>
<evidence type="ECO:0000313" key="2">
    <source>
        <dbReference type="EMBL" id="CCX12665.1"/>
    </source>
</evidence>
<name>U4LDM1_PYROM</name>
<dbReference type="Proteomes" id="UP000018144">
    <property type="component" value="Unassembled WGS sequence"/>
</dbReference>